<accession>A0ACB6QPG9</accession>
<gene>
    <name evidence="1" type="ORF">BDR25DRAFT_326552</name>
</gene>
<evidence type="ECO:0000313" key="1">
    <source>
        <dbReference type="EMBL" id="KAF2468873.1"/>
    </source>
</evidence>
<protein>
    <submittedName>
        <fullName evidence="1">Uncharacterized protein</fullName>
    </submittedName>
</protein>
<comment type="caution">
    <text evidence="1">The sequence shown here is derived from an EMBL/GenBank/DDBJ whole genome shotgun (WGS) entry which is preliminary data.</text>
</comment>
<keyword evidence="2" id="KW-1185">Reference proteome</keyword>
<sequence>MLFLFAFAPLALFAIVHIYHLAMSYITARNSAFLSFSFQSLSRMCDEWLTVDENRTASRLGENFVLSSPPSNQVVTCYPPGISRIFGDHKNWPQPAAQSQLFAFYGQNVSSTIGTEWQRHRKITASAFTEKKKCINKCISSLLLGLAQNTALTTIPPGHRQSLTQCLGLILKHVILTLVLHGVKAPNFLLPSVLRQLKVSLARIKIYMEETVLRHMQLSNEDKPEPRTTSLLPIFVPSYLAESNSSTMKPALSFLTAHPDIQDWVIEEVATSYSSNPNREHANLYPKLVRCLALMCETLELPITTSSSETTITLNPGTLVNSHFYGAHFPPLPERGVFLPWIFGSRVCPGKKFSQVEFVAIITHLLPEFHIKVQRFYGESVHLAKASLMGVLDEKYFNIVRI</sequence>
<organism evidence="1 2">
    <name type="scientific">Lindgomyces ingoldianus</name>
    <dbReference type="NCBI Taxonomy" id="673940"/>
    <lineage>
        <taxon>Eukaryota</taxon>
        <taxon>Fungi</taxon>
        <taxon>Dikarya</taxon>
        <taxon>Ascomycota</taxon>
        <taxon>Pezizomycotina</taxon>
        <taxon>Dothideomycetes</taxon>
        <taxon>Pleosporomycetidae</taxon>
        <taxon>Pleosporales</taxon>
        <taxon>Lindgomycetaceae</taxon>
        <taxon>Lindgomyces</taxon>
    </lineage>
</organism>
<name>A0ACB6QPG9_9PLEO</name>
<reference evidence="1" key="1">
    <citation type="journal article" date="2020" name="Stud. Mycol.">
        <title>101 Dothideomycetes genomes: a test case for predicting lifestyles and emergence of pathogens.</title>
        <authorList>
            <person name="Haridas S."/>
            <person name="Albert R."/>
            <person name="Binder M."/>
            <person name="Bloem J."/>
            <person name="Labutti K."/>
            <person name="Salamov A."/>
            <person name="Andreopoulos B."/>
            <person name="Baker S."/>
            <person name="Barry K."/>
            <person name="Bills G."/>
            <person name="Bluhm B."/>
            <person name="Cannon C."/>
            <person name="Castanera R."/>
            <person name="Culley D."/>
            <person name="Daum C."/>
            <person name="Ezra D."/>
            <person name="Gonzalez J."/>
            <person name="Henrissat B."/>
            <person name="Kuo A."/>
            <person name="Liang C."/>
            <person name="Lipzen A."/>
            <person name="Lutzoni F."/>
            <person name="Magnuson J."/>
            <person name="Mondo S."/>
            <person name="Nolan M."/>
            <person name="Ohm R."/>
            <person name="Pangilinan J."/>
            <person name="Park H.-J."/>
            <person name="Ramirez L."/>
            <person name="Alfaro M."/>
            <person name="Sun H."/>
            <person name="Tritt A."/>
            <person name="Yoshinaga Y."/>
            <person name="Zwiers L.-H."/>
            <person name="Turgeon B."/>
            <person name="Goodwin S."/>
            <person name="Spatafora J."/>
            <person name="Crous P."/>
            <person name="Grigoriev I."/>
        </authorList>
    </citation>
    <scope>NUCLEOTIDE SEQUENCE</scope>
    <source>
        <strain evidence="1">ATCC 200398</strain>
    </source>
</reference>
<dbReference type="Proteomes" id="UP000799755">
    <property type="component" value="Unassembled WGS sequence"/>
</dbReference>
<evidence type="ECO:0000313" key="2">
    <source>
        <dbReference type="Proteomes" id="UP000799755"/>
    </source>
</evidence>
<proteinExistence type="predicted"/>
<dbReference type="EMBL" id="MU003514">
    <property type="protein sequence ID" value="KAF2468873.1"/>
    <property type="molecule type" value="Genomic_DNA"/>
</dbReference>